<dbReference type="KEGG" id="gox:GOX2723"/>
<evidence type="ECO:0000313" key="2">
    <source>
        <dbReference type="Proteomes" id="UP000006375"/>
    </source>
</evidence>
<sequence length="77" mass="8766">MSPVAPIVVRQISMVTFRKRRHGLTDTCDIICVDEDIPIRPDSLSDFVRTILQIDVKLDDALLEMEKQKAFFSFLGA</sequence>
<reference evidence="1 2" key="1">
    <citation type="journal article" date="2005" name="Nat. Biotechnol.">
        <title>Complete genome sequence of the acetic acid bacterium Gluconobacter oxydans.</title>
        <authorList>
            <person name="Prust C."/>
            <person name="Hoffmeister M."/>
            <person name="Liesegang H."/>
            <person name="Wiezer A."/>
            <person name="Fricke W.F."/>
            <person name="Ehrenreich A."/>
            <person name="Gottschalk G."/>
            <person name="Deppenmeier U."/>
        </authorList>
    </citation>
    <scope>NUCLEOTIDE SEQUENCE [LARGE SCALE GENOMIC DNA]</scope>
    <source>
        <strain evidence="2">621H</strain>
        <plasmid evidence="2">Plasmid pGOX4</plasmid>
    </source>
</reference>
<name>Q5HXG7_GLUOX</name>
<proteinExistence type="predicted"/>
<organism evidence="1 2">
    <name type="scientific">Gluconobacter oxydans (strain 621H)</name>
    <name type="common">Gluconobacter suboxydans</name>
    <dbReference type="NCBI Taxonomy" id="290633"/>
    <lineage>
        <taxon>Bacteria</taxon>
        <taxon>Pseudomonadati</taxon>
        <taxon>Pseudomonadota</taxon>
        <taxon>Alphaproteobacteria</taxon>
        <taxon>Acetobacterales</taxon>
        <taxon>Acetobacteraceae</taxon>
        <taxon>Gluconobacter</taxon>
    </lineage>
</organism>
<keyword evidence="1" id="KW-0614">Plasmid</keyword>
<geneLocation type="plasmid" evidence="1 2">
    <name>pGOX4</name>
</geneLocation>
<evidence type="ECO:0000313" key="1">
    <source>
        <dbReference type="EMBL" id="AAW59787.1"/>
    </source>
</evidence>
<dbReference type="HOGENOM" id="CLU_2633091_0_0_5"/>
<accession>Q5HXG7</accession>
<keyword evidence="2" id="KW-1185">Reference proteome</keyword>
<protein>
    <submittedName>
        <fullName evidence="1">Uncharacterized protein</fullName>
    </submittedName>
</protein>
<dbReference type="Proteomes" id="UP000006375">
    <property type="component" value="Plasmid pGOX4"/>
</dbReference>
<dbReference type="EMBL" id="CP000007">
    <property type="protein sequence ID" value="AAW59787.1"/>
    <property type="molecule type" value="Genomic_DNA"/>
</dbReference>
<dbReference type="AlphaFoldDB" id="Q5HXG7"/>
<gene>
    <name evidence="1" type="ordered locus">GOX2723</name>
</gene>